<dbReference type="OrthoDB" id="9802659at2759"/>
<dbReference type="InterPro" id="IPR019041">
    <property type="entry name" value="SSXRD_motif"/>
</dbReference>
<feature type="compositionally biased region" description="Basic and acidic residues" evidence="1">
    <location>
        <begin position="11"/>
        <end position="24"/>
    </location>
</feature>
<evidence type="ECO:0000313" key="4">
    <source>
        <dbReference type="RefSeq" id="XP_006875614.1"/>
    </source>
</evidence>
<protein>
    <submittedName>
        <fullName evidence="4">Protein SSX4-like</fullName>
    </submittedName>
</protein>
<dbReference type="PROSITE" id="PS50806">
    <property type="entry name" value="KRAB_RELATED"/>
    <property type="match status" value="1"/>
</dbReference>
<gene>
    <name evidence="4" type="primary">LOC102835302</name>
</gene>
<feature type="region of interest" description="Disordered" evidence="1">
    <location>
        <begin position="131"/>
        <end position="159"/>
    </location>
</feature>
<feature type="compositionally biased region" description="Acidic residues" evidence="1">
    <location>
        <begin position="80"/>
        <end position="89"/>
    </location>
</feature>
<dbReference type="GeneID" id="102835302"/>
<dbReference type="GO" id="GO:0005634">
    <property type="term" value="C:nucleus"/>
    <property type="evidence" value="ECO:0007669"/>
    <property type="project" value="InterPro"/>
</dbReference>
<dbReference type="GO" id="GO:0006355">
    <property type="term" value="P:regulation of DNA-templated transcription"/>
    <property type="evidence" value="ECO:0007669"/>
    <property type="project" value="InterPro"/>
</dbReference>
<accession>A0A9B0UB01</accession>
<dbReference type="AlphaFoldDB" id="A0A9B0UB01"/>
<dbReference type="Pfam" id="PF09514">
    <property type="entry name" value="SSXRD"/>
    <property type="match status" value="1"/>
</dbReference>
<dbReference type="InterPro" id="IPR003655">
    <property type="entry name" value="aKRAB"/>
</dbReference>
<feature type="region of interest" description="Disordered" evidence="1">
    <location>
        <begin position="66"/>
        <end position="90"/>
    </location>
</feature>
<feature type="region of interest" description="Disordered" evidence="1">
    <location>
        <begin position="1"/>
        <end position="24"/>
    </location>
</feature>
<name>A0A9B0UB01_CHRAS</name>
<evidence type="ECO:0000313" key="3">
    <source>
        <dbReference type="Proteomes" id="UP000504623"/>
    </source>
</evidence>
<dbReference type="PANTHER" id="PTHR14112:SF1">
    <property type="entry name" value="KRAB-RELATED DOMAIN-CONTAINING PROTEIN"/>
    <property type="match status" value="1"/>
</dbReference>
<feature type="domain" description="KRAB-related" evidence="2">
    <location>
        <begin position="20"/>
        <end position="81"/>
    </location>
</feature>
<organism evidence="3 4">
    <name type="scientific">Chrysochloris asiatica</name>
    <name type="common">Cape golden mole</name>
    <dbReference type="NCBI Taxonomy" id="185453"/>
    <lineage>
        <taxon>Eukaryota</taxon>
        <taxon>Metazoa</taxon>
        <taxon>Chordata</taxon>
        <taxon>Craniata</taxon>
        <taxon>Vertebrata</taxon>
        <taxon>Euteleostomi</taxon>
        <taxon>Mammalia</taxon>
        <taxon>Eutheria</taxon>
        <taxon>Afrotheria</taxon>
        <taxon>Chrysochloridae</taxon>
        <taxon>Chrysochlorinae</taxon>
        <taxon>Chrysochloris</taxon>
    </lineage>
</organism>
<dbReference type="RefSeq" id="XP_006875614.1">
    <property type="nucleotide sequence ID" value="XM_006875552.1"/>
</dbReference>
<sequence>MNIDTTSAESSNHDTQKSDRKSKDFKEIAKYFSEEDSEEMGDFEIQTLTKRSFDVMANLGLNTSNPSFMNTDIRTPKMDDSDEEEDLEEPPQMAFSAQLIKLWKFIWDPHIEKMKSKKTSQNENFLKAMPGTAGLMKMPGAEQPKEEPTSVEPMKKETNIWSHRLHERKYHVVYEEISKTDEDD</sequence>
<proteinExistence type="predicted"/>
<evidence type="ECO:0000256" key="1">
    <source>
        <dbReference type="SAM" id="MobiDB-lite"/>
    </source>
</evidence>
<feature type="compositionally biased region" description="Basic and acidic residues" evidence="1">
    <location>
        <begin position="143"/>
        <end position="158"/>
    </location>
</feature>
<reference evidence="4" key="1">
    <citation type="submission" date="2025-08" db="UniProtKB">
        <authorList>
            <consortium name="RefSeq"/>
        </authorList>
    </citation>
    <scope>IDENTIFICATION</scope>
    <source>
        <tissue evidence="4">Spleen</tissue>
    </source>
</reference>
<feature type="compositionally biased region" description="Polar residues" evidence="1">
    <location>
        <begin position="1"/>
        <end position="10"/>
    </location>
</feature>
<keyword evidence="3" id="KW-1185">Reference proteome</keyword>
<dbReference type="PANTHER" id="PTHR14112">
    <property type="entry name" value="SYNOVIAL SARCOMA, X MEMBER"/>
    <property type="match status" value="1"/>
</dbReference>
<evidence type="ECO:0000259" key="2">
    <source>
        <dbReference type="PROSITE" id="PS50806"/>
    </source>
</evidence>
<dbReference type="Proteomes" id="UP000504623">
    <property type="component" value="Unplaced"/>
</dbReference>